<protein>
    <recommendedName>
        <fullName evidence="1">DUF4214 domain-containing protein</fullName>
    </recommendedName>
</protein>
<feature type="domain" description="DUF4214" evidence="1">
    <location>
        <begin position="14"/>
        <end position="58"/>
    </location>
</feature>
<dbReference type="InterPro" id="IPR027555">
    <property type="entry name" value="Mo5U34_MeTrfas-like"/>
</dbReference>
<dbReference type="Pfam" id="PF08003">
    <property type="entry name" value="Methyltransf_9"/>
    <property type="match status" value="1"/>
</dbReference>
<dbReference type="CDD" id="cd02440">
    <property type="entry name" value="AdoMet_MTases"/>
    <property type="match status" value="1"/>
</dbReference>
<dbReference type="SUPFAM" id="SSF53335">
    <property type="entry name" value="S-adenosyl-L-methionine-dependent methyltransferases"/>
    <property type="match status" value="1"/>
</dbReference>
<dbReference type="Gene3D" id="3.40.50.150">
    <property type="entry name" value="Vaccinia Virus protein VP39"/>
    <property type="match status" value="1"/>
</dbReference>
<reference evidence="2" key="1">
    <citation type="submission" date="2018-05" db="EMBL/GenBank/DDBJ databases">
        <authorList>
            <person name="Lanie J.A."/>
            <person name="Ng W.-L."/>
            <person name="Kazmierczak K.M."/>
            <person name="Andrzejewski T.M."/>
            <person name="Davidsen T.M."/>
            <person name="Wayne K.J."/>
            <person name="Tettelin H."/>
            <person name="Glass J.I."/>
            <person name="Rusch D."/>
            <person name="Podicherti R."/>
            <person name="Tsui H.-C.T."/>
            <person name="Winkler M.E."/>
        </authorList>
    </citation>
    <scope>NUCLEOTIDE SEQUENCE</scope>
</reference>
<dbReference type="EMBL" id="UINC01099337">
    <property type="protein sequence ID" value="SVC58528.1"/>
    <property type="molecule type" value="Genomic_DNA"/>
</dbReference>
<gene>
    <name evidence="2" type="ORF">METZ01_LOCUS311382</name>
</gene>
<dbReference type="InterPro" id="IPR029063">
    <property type="entry name" value="SAM-dependent_MTases_sf"/>
</dbReference>
<dbReference type="Pfam" id="PF13946">
    <property type="entry name" value="DUF4214"/>
    <property type="match status" value="1"/>
</dbReference>
<dbReference type="AlphaFoldDB" id="A0A382NDD9"/>
<dbReference type="InterPro" id="IPR025282">
    <property type="entry name" value="DUF4214"/>
</dbReference>
<name>A0A382NDD9_9ZZZZ</name>
<organism evidence="2">
    <name type="scientific">marine metagenome</name>
    <dbReference type="NCBI Taxonomy" id="408172"/>
    <lineage>
        <taxon>unclassified sequences</taxon>
        <taxon>metagenomes</taxon>
        <taxon>ecological metagenomes</taxon>
    </lineage>
</organism>
<evidence type="ECO:0000313" key="2">
    <source>
        <dbReference type="EMBL" id="SVC58528.1"/>
    </source>
</evidence>
<sequence>MNEISDKEKIEKSIKIFYKTLLNREADIEGLNYYTTQVIENSLTLDEACDEIKNSPEASIVKMTKLTESAITFQSNYPKEEIKQNLEQNNTWYHTININGIQPKNTRTSSKYQMWVSQVIPYDLTGKNILDVGCADGFYSFLCEQRNANRILAIDYEGFDIQKKMSESEKEININNFELHKKFLDSKVEYRNLDVYDIDLINETFDFVLFFGVYYHLENLISALKKIYSVVNGSIFLAGHILESENPIMYYYDTSQTRDNPNWFSPIVASPQCLINIAKGICGFKNAELVDTMLIPCEKTYPHIFSGSKNDKIGLFKFSK</sequence>
<evidence type="ECO:0000259" key="1">
    <source>
        <dbReference type="Pfam" id="PF13946"/>
    </source>
</evidence>
<accession>A0A382NDD9</accession>
<proteinExistence type="predicted"/>